<feature type="region of interest" description="Disordered" evidence="1">
    <location>
        <begin position="153"/>
        <end position="173"/>
    </location>
</feature>
<reference evidence="2" key="1">
    <citation type="submission" date="2021-02" db="EMBL/GenBank/DDBJ databases">
        <authorList>
            <person name="Nowell W R."/>
        </authorList>
    </citation>
    <scope>NUCLEOTIDE SEQUENCE</scope>
</reference>
<organism evidence="2 4">
    <name type="scientific">Rotaria sordida</name>
    <dbReference type="NCBI Taxonomy" id="392033"/>
    <lineage>
        <taxon>Eukaryota</taxon>
        <taxon>Metazoa</taxon>
        <taxon>Spiralia</taxon>
        <taxon>Gnathifera</taxon>
        <taxon>Rotifera</taxon>
        <taxon>Eurotatoria</taxon>
        <taxon>Bdelloidea</taxon>
        <taxon>Philodinida</taxon>
        <taxon>Philodinidae</taxon>
        <taxon>Rotaria</taxon>
    </lineage>
</organism>
<feature type="region of interest" description="Disordered" evidence="1">
    <location>
        <begin position="286"/>
        <end position="305"/>
    </location>
</feature>
<accession>A0A814RWZ7</accession>
<feature type="region of interest" description="Disordered" evidence="1">
    <location>
        <begin position="1"/>
        <end position="20"/>
    </location>
</feature>
<sequence length="393" mass="44275">MSETSRPASRWSSSSPARIKSSNIYNGQTIPLIISRRKLFRTSKNHQQTFTQRMAKVRHDTEELFQLYYSNNIKFDTFQQQIVTGTRIRFVQGSSPIQNHITDNSTNTFNSKNSVSQEQMSPLEICQYENQISNNESKQSPVKRTVQVRIDNNPMIVPSTPTGSTRSSSPNCEISVDSTSNLNTLVDSSLIRQDELNESSLIKKGTFLGDISIDSFEHNNTKINKTNNEQRSVSAKLSLSTISLPTSSLINNRKDPINISYSSFSTINSIQQQNPPHIVTGTAVTAHQRSSSQHKQRPKSSVTMSTYSFPKQSDIKASPLLSQSTISDCPVFIGSQRVVSIPSKSSRYVLVTFPQTPIRYNAPTHVERLLLPERFPTLFQNIVHSYEHNRNTK</sequence>
<protein>
    <submittedName>
        <fullName evidence="2">Uncharacterized protein</fullName>
    </submittedName>
</protein>
<evidence type="ECO:0000313" key="2">
    <source>
        <dbReference type="EMBL" id="CAF1140082.1"/>
    </source>
</evidence>
<dbReference type="Proteomes" id="UP000663874">
    <property type="component" value="Unassembled WGS sequence"/>
</dbReference>
<dbReference type="EMBL" id="CAJNOU010001040">
    <property type="protein sequence ID" value="CAF1140082.1"/>
    <property type="molecule type" value="Genomic_DNA"/>
</dbReference>
<dbReference type="Proteomes" id="UP000663889">
    <property type="component" value="Unassembled WGS sequence"/>
</dbReference>
<name>A0A814RWZ7_9BILA</name>
<evidence type="ECO:0000256" key="1">
    <source>
        <dbReference type="SAM" id="MobiDB-lite"/>
    </source>
</evidence>
<evidence type="ECO:0000313" key="3">
    <source>
        <dbReference type="EMBL" id="CAF3667487.1"/>
    </source>
</evidence>
<proteinExistence type="predicted"/>
<dbReference type="AlphaFoldDB" id="A0A814RWZ7"/>
<gene>
    <name evidence="3" type="ORF">FNK824_LOCUS6965</name>
    <name evidence="2" type="ORF">SEV965_LOCUS17884</name>
</gene>
<feature type="compositionally biased region" description="Low complexity" evidence="1">
    <location>
        <begin position="158"/>
        <end position="170"/>
    </location>
</feature>
<dbReference type="EMBL" id="CAJOBE010000626">
    <property type="protein sequence ID" value="CAF3667487.1"/>
    <property type="molecule type" value="Genomic_DNA"/>
</dbReference>
<comment type="caution">
    <text evidence="2">The sequence shown here is derived from an EMBL/GenBank/DDBJ whole genome shotgun (WGS) entry which is preliminary data.</text>
</comment>
<evidence type="ECO:0000313" key="4">
    <source>
        <dbReference type="Proteomes" id="UP000663889"/>
    </source>
</evidence>